<name>A0A1D3K2E4_PSEVE</name>
<dbReference type="RefSeq" id="WP_017849192.1">
    <property type="nucleotide sequence ID" value="NZ_AOUH01000040.1"/>
</dbReference>
<feature type="chain" id="PRO_5008916399" description="DUF4145 domain-containing protein" evidence="2">
    <location>
        <begin position="30"/>
        <end position="280"/>
    </location>
</feature>
<dbReference type="EMBL" id="LT599583">
    <property type="protein sequence ID" value="SBW82499.1"/>
    <property type="molecule type" value="Genomic_DNA"/>
</dbReference>
<reference evidence="4" key="1">
    <citation type="submission" date="2016-07" db="EMBL/GenBank/DDBJ databases">
        <authorList>
            <person name="Florea S."/>
            <person name="Webb J.S."/>
            <person name="Jaromczyk J."/>
            <person name="Schardl C.L."/>
        </authorList>
    </citation>
    <scope>NUCLEOTIDE SEQUENCE [LARGE SCALE GENOMIC DNA]</scope>
    <source>
        <strain evidence="4">1YdBTEX2</strain>
    </source>
</reference>
<evidence type="ECO:0000313" key="3">
    <source>
        <dbReference type="EMBL" id="SBW82499.1"/>
    </source>
</evidence>
<feature type="compositionally biased region" description="Polar residues" evidence="1">
    <location>
        <begin position="44"/>
        <end position="53"/>
    </location>
</feature>
<proteinExistence type="predicted"/>
<gene>
    <name evidence="3" type="ORF">PVE_R1G4617</name>
</gene>
<evidence type="ECO:0000256" key="2">
    <source>
        <dbReference type="SAM" id="SignalP"/>
    </source>
</evidence>
<dbReference type="Proteomes" id="UP000245431">
    <property type="component" value="Chromosome PVE_r1"/>
</dbReference>
<keyword evidence="2" id="KW-0732">Signal</keyword>
<feature type="region of interest" description="Disordered" evidence="1">
    <location>
        <begin position="28"/>
        <end position="53"/>
    </location>
</feature>
<sequence length="280" mass="30866">MIRIERAAPRVKAELALLVLLLATPPANADDAKSCTPQHPARKSLSSTSQKPAEQQINDVVVLCGAATSSQSFVENKDQTKAKEEPKTSISFDRLLEAIAKVLASIAWPIAAVTIAYNFKKELAALLTRLKKFKAGAAEAEFSELLRETEEDVDIVRTPEAQAITPEVIDGAATNPRGAILSAWIEVETAIRQLYESKASREAGLYPTYRPSRGPLQLMREMQKTEILDHNYIALFHDLRTLRNDAAHDVDFNPPPGEVVRYIQLARELTVALKRAAEAD</sequence>
<organism evidence="3 4">
    <name type="scientific">Pseudomonas veronii 1YdBTEX2</name>
    <dbReference type="NCBI Taxonomy" id="1295141"/>
    <lineage>
        <taxon>Bacteria</taxon>
        <taxon>Pseudomonadati</taxon>
        <taxon>Pseudomonadota</taxon>
        <taxon>Gammaproteobacteria</taxon>
        <taxon>Pseudomonadales</taxon>
        <taxon>Pseudomonadaceae</taxon>
        <taxon>Pseudomonas</taxon>
    </lineage>
</organism>
<evidence type="ECO:0000313" key="4">
    <source>
        <dbReference type="Proteomes" id="UP000245431"/>
    </source>
</evidence>
<dbReference type="AlphaFoldDB" id="A0A1D3K2E4"/>
<evidence type="ECO:0008006" key="5">
    <source>
        <dbReference type="Google" id="ProtNLM"/>
    </source>
</evidence>
<evidence type="ECO:0000256" key="1">
    <source>
        <dbReference type="SAM" id="MobiDB-lite"/>
    </source>
</evidence>
<protein>
    <recommendedName>
        <fullName evidence="5">DUF4145 domain-containing protein</fullName>
    </recommendedName>
</protein>
<accession>A0A1D3K2E4</accession>
<feature type="signal peptide" evidence="2">
    <location>
        <begin position="1"/>
        <end position="29"/>
    </location>
</feature>